<evidence type="ECO:0000256" key="7">
    <source>
        <dbReference type="ARBA" id="ARBA00070833"/>
    </source>
</evidence>
<comment type="subcellular location">
    <subcellularLocation>
        <location evidence="1">Cytoplasm</location>
    </subcellularLocation>
</comment>
<keyword evidence="10" id="KW-0670">Pyruvate</keyword>
<dbReference type="InterPro" id="IPR045078">
    <property type="entry name" value="TST/MPST-like"/>
</dbReference>
<accession>A0A2C9D4G4</accession>
<dbReference type="Gene3D" id="3.40.250.10">
    <property type="entry name" value="Rhodanese-like domain"/>
    <property type="match status" value="2"/>
</dbReference>
<evidence type="ECO:0000313" key="10">
    <source>
        <dbReference type="EMBL" id="SON55100.1"/>
    </source>
</evidence>
<keyword evidence="2" id="KW-0963">Cytoplasm</keyword>
<organism evidence="10 11">
    <name type="scientific">Hartmannibacter diazotrophicus</name>
    <dbReference type="NCBI Taxonomy" id="1482074"/>
    <lineage>
        <taxon>Bacteria</taxon>
        <taxon>Pseudomonadati</taxon>
        <taxon>Pseudomonadota</taxon>
        <taxon>Alphaproteobacteria</taxon>
        <taxon>Hyphomicrobiales</taxon>
        <taxon>Pleomorphomonadaceae</taxon>
        <taxon>Hartmannibacter</taxon>
    </lineage>
</organism>
<dbReference type="CDD" id="cd01449">
    <property type="entry name" value="TST_Repeat_2"/>
    <property type="match status" value="1"/>
</dbReference>
<comment type="catalytic activity">
    <reaction evidence="5">
        <text>2-oxo-3-sulfanylpropanoate + [thioredoxin]-dithiol = [thioredoxin]-disulfide + hydrogen sulfide + pyruvate + H(+)</text>
        <dbReference type="Rhea" id="RHEA:21740"/>
        <dbReference type="Rhea" id="RHEA-COMP:10698"/>
        <dbReference type="Rhea" id="RHEA-COMP:10700"/>
        <dbReference type="ChEBI" id="CHEBI:15361"/>
        <dbReference type="ChEBI" id="CHEBI:15378"/>
        <dbReference type="ChEBI" id="CHEBI:29919"/>
        <dbReference type="ChEBI" id="CHEBI:29950"/>
        <dbReference type="ChEBI" id="CHEBI:50058"/>
        <dbReference type="ChEBI" id="CHEBI:57678"/>
        <dbReference type="EC" id="2.8.1.2"/>
    </reaction>
    <physiologicalReaction direction="left-to-right" evidence="5">
        <dbReference type="Rhea" id="RHEA:21741"/>
    </physiologicalReaction>
</comment>
<evidence type="ECO:0000313" key="11">
    <source>
        <dbReference type="Proteomes" id="UP000223606"/>
    </source>
</evidence>
<feature type="domain" description="Rhodanese" evidence="9">
    <location>
        <begin position="172"/>
        <end position="280"/>
    </location>
</feature>
<evidence type="ECO:0000256" key="1">
    <source>
        <dbReference type="ARBA" id="ARBA00004496"/>
    </source>
</evidence>
<evidence type="ECO:0000256" key="8">
    <source>
        <dbReference type="ARBA" id="ARBA00078354"/>
    </source>
</evidence>
<dbReference type="SMART" id="SM00450">
    <property type="entry name" value="RHOD"/>
    <property type="match status" value="2"/>
</dbReference>
<dbReference type="FunFam" id="3.40.250.10:FF:000015">
    <property type="entry name" value="Sulfurtransferase"/>
    <property type="match status" value="1"/>
</dbReference>
<dbReference type="GO" id="GO:0005737">
    <property type="term" value="C:cytoplasm"/>
    <property type="evidence" value="ECO:0007669"/>
    <property type="project" value="UniProtKB-SubCell"/>
</dbReference>
<dbReference type="KEGG" id="hdi:HDIA_1559"/>
<dbReference type="Pfam" id="PF00581">
    <property type="entry name" value="Rhodanese"/>
    <property type="match status" value="2"/>
</dbReference>
<feature type="domain" description="Rhodanese" evidence="9">
    <location>
        <begin position="20"/>
        <end position="137"/>
    </location>
</feature>
<dbReference type="EMBL" id="LT960614">
    <property type="protein sequence ID" value="SON55100.1"/>
    <property type="molecule type" value="Genomic_DNA"/>
</dbReference>
<sequence length="282" mass="30923">MASKRDSILVSTEWLADHLGAPDVAVVDATWFLPTAKRDGWLEYLERHIPEAVFFDIDEISDTESPLPHMLPKPEKFASRMRSLGIGDGQKIVVYDSLGLFSAPRVWWTFKVMGARDVVVLDGGLPKWIAEGREIESGEVERSPRHFTARLDSTVIRDFSALVGNLESRFSQVVDARSAERFAGVAPEPRPGLKSGHIPGSFNVPFDRLLDAGRLKPDDQIVQIFQEAGVDPKKPIITSCGSGVTAAVLWLALEAAGARSLALYDGSWSDWGARDDAPVATK</sequence>
<keyword evidence="4" id="KW-0677">Repeat</keyword>
<dbReference type="SUPFAM" id="SSF52821">
    <property type="entry name" value="Rhodanese/Cell cycle control phosphatase"/>
    <property type="match status" value="2"/>
</dbReference>
<dbReference type="OrthoDB" id="9781034at2"/>
<dbReference type="RefSeq" id="WP_099555665.1">
    <property type="nucleotide sequence ID" value="NZ_LT960614.1"/>
</dbReference>
<keyword evidence="11" id="KW-1185">Reference proteome</keyword>
<dbReference type="PANTHER" id="PTHR11364:SF27">
    <property type="entry name" value="SULFURTRANSFERASE"/>
    <property type="match status" value="1"/>
</dbReference>
<dbReference type="InterPro" id="IPR001763">
    <property type="entry name" value="Rhodanese-like_dom"/>
</dbReference>
<dbReference type="EC" id="2.8.1.2" evidence="6"/>
<reference evidence="11" key="1">
    <citation type="submission" date="2017-09" db="EMBL/GenBank/DDBJ databases">
        <title>Genome sequence of Nannocystis excedens DSM 71.</title>
        <authorList>
            <person name="Blom J."/>
        </authorList>
    </citation>
    <scope>NUCLEOTIDE SEQUENCE [LARGE SCALE GENOMIC DNA]</scope>
    <source>
        <strain evidence="11">type strain: E19</strain>
    </source>
</reference>
<evidence type="ECO:0000256" key="4">
    <source>
        <dbReference type="ARBA" id="ARBA00022737"/>
    </source>
</evidence>
<name>A0A2C9D4G4_9HYPH</name>
<gene>
    <name evidence="10" type="primary">sseA</name>
    <name evidence="10" type="ORF">HDIA_1559</name>
</gene>
<dbReference type="Proteomes" id="UP000223606">
    <property type="component" value="Chromosome 1"/>
</dbReference>
<dbReference type="PROSITE" id="PS50206">
    <property type="entry name" value="RHODANESE_3"/>
    <property type="match status" value="2"/>
</dbReference>
<proteinExistence type="predicted"/>
<evidence type="ECO:0000256" key="2">
    <source>
        <dbReference type="ARBA" id="ARBA00022490"/>
    </source>
</evidence>
<evidence type="ECO:0000256" key="3">
    <source>
        <dbReference type="ARBA" id="ARBA00022679"/>
    </source>
</evidence>
<protein>
    <recommendedName>
        <fullName evidence="7">3-mercaptopyruvate sulfurtransferase</fullName>
        <ecNumber evidence="6">2.8.1.2</ecNumber>
    </recommendedName>
    <alternativeName>
        <fullName evidence="8">Rhodanese-like protein</fullName>
    </alternativeName>
</protein>
<evidence type="ECO:0000259" key="9">
    <source>
        <dbReference type="PROSITE" id="PS50206"/>
    </source>
</evidence>
<dbReference type="NCBIfam" id="NF008557">
    <property type="entry name" value="PRK11493.1"/>
    <property type="match status" value="1"/>
</dbReference>
<evidence type="ECO:0000256" key="5">
    <source>
        <dbReference type="ARBA" id="ARBA00051793"/>
    </source>
</evidence>
<evidence type="ECO:0000256" key="6">
    <source>
        <dbReference type="ARBA" id="ARBA00066832"/>
    </source>
</evidence>
<dbReference type="GO" id="GO:0016784">
    <property type="term" value="F:3-mercaptopyruvate sulfurtransferase activity"/>
    <property type="evidence" value="ECO:0007669"/>
    <property type="project" value="UniProtKB-EC"/>
</dbReference>
<dbReference type="FunFam" id="3.40.250.10:FF:000001">
    <property type="entry name" value="Sulfurtransferase"/>
    <property type="match status" value="1"/>
</dbReference>
<dbReference type="PANTHER" id="PTHR11364">
    <property type="entry name" value="THIOSULFATE SULFERTANSFERASE"/>
    <property type="match status" value="1"/>
</dbReference>
<keyword evidence="3 10" id="KW-0808">Transferase</keyword>
<dbReference type="AlphaFoldDB" id="A0A2C9D4G4"/>
<dbReference type="InterPro" id="IPR036873">
    <property type="entry name" value="Rhodanese-like_dom_sf"/>
</dbReference>
<dbReference type="GO" id="GO:0004792">
    <property type="term" value="F:thiosulfate-cyanide sulfurtransferase activity"/>
    <property type="evidence" value="ECO:0007669"/>
    <property type="project" value="TreeGrafter"/>
</dbReference>
<dbReference type="CDD" id="cd01448">
    <property type="entry name" value="TST_Repeat_1"/>
    <property type="match status" value="1"/>
</dbReference>